<keyword evidence="2 5" id="KW-0489">Methyltransferase</keyword>
<dbReference type="InterPro" id="IPR002748">
    <property type="entry name" value="CbiD"/>
</dbReference>
<dbReference type="PANTHER" id="PTHR35863">
    <property type="entry name" value="COBALT-PRECORRIN-5B C(1)-METHYLTRANSFERASE"/>
    <property type="match status" value="1"/>
</dbReference>
<dbReference type="SUPFAM" id="SSF111342">
    <property type="entry name" value="CbiD-like"/>
    <property type="match status" value="1"/>
</dbReference>
<keyword evidence="1 5" id="KW-0169">Cobalamin biosynthesis</keyword>
<dbReference type="EC" id="2.1.1.195" evidence="5"/>
<proteinExistence type="inferred from homology"/>
<dbReference type="InterPro" id="IPR036074">
    <property type="entry name" value="CbiD_sf"/>
</dbReference>
<comment type="function">
    <text evidence="5">Catalyzes the methylation of C-1 in cobalt-precorrin-5B to form cobalt-precorrin-6A.</text>
</comment>
<evidence type="ECO:0000256" key="2">
    <source>
        <dbReference type="ARBA" id="ARBA00022603"/>
    </source>
</evidence>
<keyword evidence="4 5" id="KW-0949">S-adenosyl-L-methionine</keyword>
<evidence type="ECO:0000256" key="1">
    <source>
        <dbReference type="ARBA" id="ARBA00022573"/>
    </source>
</evidence>
<dbReference type="Proteomes" id="UP001164187">
    <property type="component" value="Chromosome"/>
</dbReference>
<keyword evidence="3 5" id="KW-0808">Transferase</keyword>
<comment type="similarity">
    <text evidence="5">Belongs to the CbiD family.</text>
</comment>
<dbReference type="PANTHER" id="PTHR35863:SF1">
    <property type="entry name" value="COBALT-PRECORRIN-5B C(1)-METHYLTRANSFERASE"/>
    <property type="match status" value="1"/>
</dbReference>
<evidence type="ECO:0000313" key="7">
    <source>
        <dbReference type="Proteomes" id="UP001164187"/>
    </source>
</evidence>
<evidence type="ECO:0000313" key="6">
    <source>
        <dbReference type="EMBL" id="WAW15095.1"/>
    </source>
</evidence>
<dbReference type="GO" id="GO:0032259">
    <property type="term" value="P:methylation"/>
    <property type="evidence" value="ECO:0007669"/>
    <property type="project" value="UniProtKB-KW"/>
</dbReference>
<evidence type="ECO:0000256" key="3">
    <source>
        <dbReference type="ARBA" id="ARBA00022679"/>
    </source>
</evidence>
<accession>A0ABY7JPQ9</accession>
<keyword evidence="7" id="KW-1185">Reference proteome</keyword>
<comment type="pathway">
    <text evidence="5">Cofactor biosynthesis; adenosylcobalamin biosynthesis; cob(II)yrinate a,c-diamide from sirohydrochlorin (anaerobic route): step 6/10.</text>
</comment>
<dbReference type="NCBIfam" id="TIGR00312">
    <property type="entry name" value="cbiD"/>
    <property type="match status" value="1"/>
</dbReference>
<name>A0ABY7JPQ9_9FIRM</name>
<evidence type="ECO:0000256" key="4">
    <source>
        <dbReference type="ARBA" id="ARBA00022691"/>
    </source>
</evidence>
<protein>
    <recommendedName>
        <fullName evidence="5">Cobalt-precorrin-5B C(1)-methyltransferase</fullName>
        <ecNumber evidence="5">2.1.1.195</ecNumber>
    </recommendedName>
    <alternativeName>
        <fullName evidence="5">Cobalt-precorrin-6A synthase</fullName>
    </alternativeName>
</protein>
<reference evidence="6" key="1">
    <citation type="submission" date="2022-12" db="EMBL/GenBank/DDBJ databases">
        <title>Peptostreptococcus.</title>
        <authorList>
            <person name="Lee S.H."/>
        </authorList>
    </citation>
    <scope>NUCLEOTIDE SEQUENCE</scope>
    <source>
        <strain evidence="6">CBA3647</strain>
    </source>
</reference>
<dbReference type="EMBL" id="CP114052">
    <property type="protein sequence ID" value="WAW15095.1"/>
    <property type="molecule type" value="Genomic_DNA"/>
</dbReference>
<dbReference type="HAMAP" id="MF_00787">
    <property type="entry name" value="CbiD"/>
    <property type="match status" value="1"/>
</dbReference>
<sequence length="396" mass="44095">MEKYIYVDGKKYRRGFTTGTCAAAASKAAAYILFTGKKIKKINVDTPKYKAISIEIENIDIEYFENKNIKSVNVGVIKDGGDDIDATHGMEICSKIEIIPISNLPKIRSKKQSNYLEITSSNGIGTVKAQGLSVECNRPAINPVPLKMIADSVQEIIEDLQIDIEKKLDKEKTFLITISAPRGEEIAKNTFNSNLGIEGGISIIGTTGIVEPMSDEGWKKALSLELYTKVKKGLDKIILVPGNIGYDAMVSKLKYSPDSIVKMSNFIGYMLMECKRLGFKKIYLAGHIGKLIKLSAGIMDSHNRIADARHEIMIANLALMGASLEILKEIEKCKTTDAMLKVIDKNNLHGVYEIIAQKAAERAWNYMRLDRKKQNIEIEIILFSMESDVLARSNYK</sequence>
<evidence type="ECO:0000256" key="5">
    <source>
        <dbReference type="HAMAP-Rule" id="MF_00787"/>
    </source>
</evidence>
<organism evidence="6 7">
    <name type="scientific">Peptostreptococcus equinus</name>
    <dbReference type="NCBI Taxonomy" id="3003601"/>
    <lineage>
        <taxon>Bacteria</taxon>
        <taxon>Bacillati</taxon>
        <taxon>Bacillota</taxon>
        <taxon>Clostridia</taxon>
        <taxon>Peptostreptococcales</taxon>
        <taxon>Peptostreptococcaceae</taxon>
        <taxon>Peptostreptococcus</taxon>
    </lineage>
</organism>
<dbReference type="RefSeq" id="WP_269311788.1">
    <property type="nucleotide sequence ID" value="NZ_CP114052.1"/>
</dbReference>
<dbReference type="Pfam" id="PF01888">
    <property type="entry name" value="CbiD"/>
    <property type="match status" value="1"/>
</dbReference>
<dbReference type="PIRSF" id="PIRSF026782">
    <property type="entry name" value="CbiD"/>
    <property type="match status" value="1"/>
</dbReference>
<dbReference type="GO" id="GO:0008168">
    <property type="term" value="F:methyltransferase activity"/>
    <property type="evidence" value="ECO:0007669"/>
    <property type="project" value="UniProtKB-KW"/>
</dbReference>
<gene>
    <name evidence="5 6" type="primary">cbiD</name>
    <name evidence="6" type="ORF">O0R46_01210</name>
</gene>
<comment type="catalytic activity">
    <reaction evidence="5">
        <text>Co-precorrin-5B + S-adenosyl-L-methionine = Co-precorrin-6A + S-adenosyl-L-homocysteine</text>
        <dbReference type="Rhea" id="RHEA:26285"/>
        <dbReference type="ChEBI" id="CHEBI:57856"/>
        <dbReference type="ChEBI" id="CHEBI:59789"/>
        <dbReference type="ChEBI" id="CHEBI:60063"/>
        <dbReference type="ChEBI" id="CHEBI:60064"/>
        <dbReference type="EC" id="2.1.1.195"/>
    </reaction>
</comment>
<dbReference type="Gene3D" id="3.30.2110.10">
    <property type="entry name" value="CbiD-like"/>
    <property type="match status" value="1"/>
</dbReference>